<dbReference type="AlphaFoldDB" id="A0A1I5YKN7"/>
<feature type="transmembrane region" description="Helical" evidence="1">
    <location>
        <begin position="176"/>
        <end position="201"/>
    </location>
</feature>
<sequence>MKNIMKIEIYKALTNKFFITTVSIAFFISLFNVLYMVGAYNDFRREMQEIERLLGYETNPEVHAYALFNSWIGGEGKTLSFALFFFLLPLFATIPYGWSYFVELKSGYVKNVVTRVSKKDYFLSKYIAVFVSGGLAVAIPLALNFLIMALVVPALTPDKSYIYYHLSQPNMWSGLYYTQPFLFVIGYLVIDFIFCGLIATISMALSFYVKNRFAIVILPFFLMLGLHYSRRFLYWIAYVEISPLNFLHSTPIENPAKGWIIVLEALVIFLLTFTVCMKRGIRDEVF</sequence>
<gene>
    <name evidence="2" type="ORF">SAMN05444406_1513</name>
</gene>
<feature type="transmembrane region" description="Helical" evidence="1">
    <location>
        <begin position="12"/>
        <end position="37"/>
    </location>
</feature>
<keyword evidence="1" id="KW-0472">Membrane</keyword>
<keyword evidence="1" id="KW-0812">Transmembrane</keyword>
<dbReference type="RefSeq" id="WP_092282840.1">
    <property type="nucleotide sequence ID" value="NZ_FOXR01000051.1"/>
</dbReference>
<name>A0A1I5YKN7_9FIRM</name>
<evidence type="ECO:0000313" key="3">
    <source>
        <dbReference type="Proteomes" id="UP000198577"/>
    </source>
</evidence>
<keyword evidence="3" id="KW-1185">Reference proteome</keyword>
<evidence type="ECO:0000256" key="1">
    <source>
        <dbReference type="SAM" id="Phobius"/>
    </source>
</evidence>
<accession>A0A1I5YKN7</accession>
<feature type="transmembrane region" description="Helical" evidence="1">
    <location>
        <begin position="258"/>
        <end position="277"/>
    </location>
</feature>
<keyword evidence="1" id="KW-1133">Transmembrane helix</keyword>
<dbReference type="EMBL" id="FOXR01000051">
    <property type="protein sequence ID" value="SFQ44730.1"/>
    <property type="molecule type" value="Genomic_DNA"/>
</dbReference>
<evidence type="ECO:0000313" key="2">
    <source>
        <dbReference type="EMBL" id="SFQ44730.1"/>
    </source>
</evidence>
<evidence type="ECO:0008006" key="4">
    <source>
        <dbReference type="Google" id="ProtNLM"/>
    </source>
</evidence>
<dbReference type="OrthoDB" id="2067652at2"/>
<feature type="transmembrane region" description="Helical" evidence="1">
    <location>
        <begin position="213"/>
        <end position="238"/>
    </location>
</feature>
<protein>
    <recommendedName>
        <fullName evidence="4">ABC-2 family transporter protein</fullName>
    </recommendedName>
</protein>
<feature type="transmembrane region" description="Helical" evidence="1">
    <location>
        <begin position="123"/>
        <end position="156"/>
    </location>
</feature>
<proteinExistence type="predicted"/>
<dbReference type="Proteomes" id="UP000198577">
    <property type="component" value="Unassembled WGS sequence"/>
</dbReference>
<feature type="transmembrane region" description="Helical" evidence="1">
    <location>
        <begin position="79"/>
        <end position="102"/>
    </location>
</feature>
<dbReference type="STRING" id="937334.SAMN05444406_1513"/>
<reference evidence="2 3" key="1">
    <citation type="submission" date="2016-10" db="EMBL/GenBank/DDBJ databases">
        <authorList>
            <person name="de Groot N.N."/>
        </authorList>
    </citation>
    <scope>NUCLEOTIDE SEQUENCE [LARGE SCALE GENOMIC DNA]</scope>
    <source>
        <strain evidence="2 3">DSM 20678</strain>
    </source>
</reference>
<organism evidence="2 3">
    <name type="scientific">Caldicoprobacter faecalis</name>
    <dbReference type="NCBI Taxonomy" id="937334"/>
    <lineage>
        <taxon>Bacteria</taxon>
        <taxon>Bacillati</taxon>
        <taxon>Bacillota</taxon>
        <taxon>Clostridia</taxon>
        <taxon>Caldicoprobacterales</taxon>
        <taxon>Caldicoprobacteraceae</taxon>
        <taxon>Caldicoprobacter</taxon>
    </lineage>
</organism>